<comment type="cofactor">
    <cofactor evidence="3">
        <name>pyridoxal 5'-phosphate</name>
        <dbReference type="ChEBI" id="CHEBI:597326"/>
    </cofactor>
</comment>
<dbReference type="PROSITE" id="PS01211">
    <property type="entry name" value="UPF0001"/>
    <property type="match status" value="1"/>
</dbReference>
<evidence type="ECO:0000256" key="2">
    <source>
        <dbReference type="HAMAP-Rule" id="MF_02087"/>
    </source>
</evidence>
<dbReference type="PIRSF" id="PIRSF004848">
    <property type="entry name" value="YBL036c_PLPDEIII"/>
    <property type="match status" value="1"/>
</dbReference>
<evidence type="ECO:0000256" key="3">
    <source>
        <dbReference type="PIRSR" id="PIRSR004848-1"/>
    </source>
</evidence>
<protein>
    <recommendedName>
        <fullName evidence="2">Pyridoxal phosphate homeostasis protein</fullName>
        <shortName evidence="2">PLP homeostasis protein</shortName>
    </recommendedName>
</protein>
<dbReference type="OrthoDB" id="9804072at2"/>
<comment type="function">
    <text evidence="2">Pyridoxal 5'-phosphate (PLP)-binding protein, which is involved in PLP homeostasis.</text>
</comment>
<comment type="caution">
    <text evidence="6">The sequence shown here is derived from an EMBL/GenBank/DDBJ whole genome shotgun (WGS) entry which is preliminary data.</text>
</comment>
<sequence length="220" mass="24908">MTIAQRIEKIRQSLPSHVRLIAVSKQVSAAAIREAYQVGVRDFGESRLQEVIPKQEQLKDLPDICWHFIGHLQANKAKKVLEHFQWLHSVDNLTLAQRLDRLATEMNISPQVCLQVKILSDPNKYGWETSQLLQDLPALAQFQQLKIQGLMTILPLGLSESEKLVAFNKTNELSQNINQRSHLSLTELSMGMSNDYLLAIRAGATMIRLGTILFGERQSI</sequence>
<feature type="domain" description="Alanine racemase N-terminal" evidence="5">
    <location>
        <begin position="3"/>
        <end position="217"/>
    </location>
</feature>
<dbReference type="EMBL" id="PXOH01000006">
    <property type="protein sequence ID" value="PSF37955.1"/>
    <property type="molecule type" value="Genomic_DNA"/>
</dbReference>
<keyword evidence="1 2" id="KW-0663">Pyridoxal phosphate</keyword>
<organism evidence="6 7">
    <name type="scientific">Aphanothece hegewaldii CCALA 016</name>
    <dbReference type="NCBI Taxonomy" id="2107694"/>
    <lineage>
        <taxon>Bacteria</taxon>
        <taxon>Bacillati</taxon>
        <taxon>Cyanobacteriota</taxon>
        <taxon>Cyanophyceae</taxon>
        <taxon>Oscillatoriophycideae</taxon>
        <taxon>Chroococcales</taxon>
        <taxon>Aphanothecaceae</taxon>
        <taxon>Aphanothece</taxon>
    </lineage>
</organism>
<reference evidence="6 7" key="2">
    <citation type="submission" date="2018-03" db="EMBL/GenBank/DDBJ databases">
        <authorList>
            <person name="Keele B.F."/>
        </authorList>
    </citation>
    <scope>NUCLEOTIDE SEQUENCE [LARGE SCALE GENOMIC DNA]</scope>
    <source>
        <strain evidence="6 7">CCALA 016</strain>
    </source>
</reference>
<evidence type="ECO:0000256" key="4">
    <source>
        <dbReference type="RuleBase" id="RU004514"/>
    </source>
</evidence>
<dbReference type="InterPro" id="IPR029066">
    <property type="entry name" value="PLP-binding_barrel"/>
</dbReference>
<dbReference type="CDD" id="cd00635">
    <property type="entry name" value="PLPDE_III_YBL036c_like"/>
    <property type="match status" value="1"/>
</dbReference>
<gene>
    <name evidence="6" type="ORF">C7H19_08250</name>
</gene>
<dbReference type="PANTHER" id="PTHR10146:SF14">
    <property type="entry name" value="PYRIDOXAL PHOSPHATE HOMEOSTASIS PROTEIN"/>
    <property type="match status" value="1"/>
</dbReference>
<evidence type="ECO:0000313" key="6">
    <source>
        <dbReference type="EMBL" id="PSF37955.1"/>
    </source>
</evidence>
<dbReference type="Proteomes" id="UP000239001">
    <property type="component" value="Unassembled WGS sequence"/>
</dbReference>
<feature type="modified residue" description="N6-(pyridoxal phosphate)lysine" evidence="2 3">
    <location>
        <position position="25"/>
    </location>
</feature>
<dbReference type="PANTHER" id="PTHR10146">
    <property type="entry name" value="PROLINE SYNTHETASE CO-TRANSCRIBED BACTERIAL HOMOLOG PROTEIN"/>
    <property type="match status" value="1"/>
</dbReference>
<dbReference type="NCBIfam" id="TIGR00044">
    <property type="entry name" value="YggS family pyridoxal phosphate-dependent enzyme"/>
    <property type="match status" value="1"/>
</dbReference>
<dbReference type="GO" id="GO:0030170">
    <property type="term" value="F:pyridoxal phosphate binding"/>
    <property type="evidence" value="ECO:0007669"/>
    <property type="project" value="UniProtKB-UniRule"/>
</dbReference>
<comment type="similarity">
    <text evidence="2 4">Belongs to the pyridoxal phosphate-binding protein YggS/PROSC family.</text>
</comment>
<dbReference type="Gene3D" id="3.20.20.10">
    <property type="entry name" value="Alanine racemase"/>
    <property type="match status" value="1"/>
</dbReference>
<reference evidence="6 7" key="1">
    <citation type="submission" date="2018-03" db="EMBL/GenBank/DDBJ databases">
        <title>The ancient ancestry and fast evolution of plastids.</title>
        <authorList>
            <person name="Moore K.R."/>
            <person name="Magnabosco C."/>
            <person name="Momper L."/>
            <person name="Gold D.A."/>
            <person name="Bosak T."/>
            <person name="Fournier G.P."/>
        </authorList>
    </citation>
    <scope>NUCLEOTIDE SEQUENCE [LARGE SCALE GENOMIC DNA]</scope>
    <source>
        <strain evidence="6 7">CCALA 016</strain>
    </source>
</reference>
<keyword evidence="7" id="KW-1185">Reference proteome</keyword>
<dbReference type="HAMAP" id="MF_02087">
    <property type="entry name" value="PLP_homeostasis"/>
    <property type="match status" value="1"/>
</dbReference>
<dbReference type="AlphaFoldDB" id="A0A2T1M040"/>
<evidence type="ECO:0000256" key="1">
    <source>
        <dbReference type="ARBA" id="ARBA00022898"/>
    </source>
</evidence>
<evidence type="ECO:0000313" key="7">
    <source>
        <dbReference type="Proteomes" id="UP000239001"/>
    </source>
</evidence>
<dbReference type="InterPro" id="IPR001608">
    <property type="entry name" value="Ala_racemase_N"/>
</dbReference>
<dbReference type="SUPFAM" id="SSF51419">
    <property type="entry name" value="PLP-binding barrel"/>
    <property type="match status" value="1"/>
</dbReference>
<name>A0A2T1M040_9CHRO</name>
<dbReference type="RefSeq" id="WP_106456395.1">
    <property type="nucleotide sequence ID" value="NZ_PXOH01000006.1"/>
</dbReference>
<dbReference type="InterPro" id="IPR011078">
    <property type="entry name" value="PyrdxlP_homeostasis"/>
</dbReference>
<evidence type="ECO:0000259" key="5">
    <source>
        <dbReference type="Pfam" id="PF01168"/>
    </source>
</evidence>
<accession>A0A2T1M040</accession>
<dbReference type="Pfam" id="PF01168">
    <property type="entry name" value="Ala_racemase_N"/>
    <property type="match status" value="1"/>
</dbReference>
<proteinExistence type="inferred from homology"/>